<organism evidence="1 2">
    <name type="scientific">Runella aurantiaca</name>
    <dbReference type="NCBI Taxonomy" id="2282308"/>
    <lineage>
        <taxon>Bacteria</taxon>
        <taxon>Pseudomonadati</taxon>
        <taxon>Bacteroidota</taxon>
        <taxon>Cytophagia</taxon>
        <taxon>Cytophagales</taxon>
        <taxon>Spirosomataceae</taxon>
        <taxon>Runella</taxon>
    </lineage>
</organism>
<dbReference type="Gene3D" id="1.10.720.160">
    <property type="match status" value="1"/>
</dbReference>
<proteinExistence type="predicted"/>
<gene>
    <name evidence="1" type="ORF">DVG78_02455</name>
</gene>
<dbReference type="SUPFAM" id="SSF53067">
    <property type="entry name" value="Actin-like ATPase domain"/>
    <property type="match status" value="2"/>
</dbReference>
<dbReference type="AlphaFoldDB" id="A0A369IKP5"/>
<accession>A0A369IKP5</accession>
<dbReference type="GO" id="GO:0016301">
    <property type="term" value="F:kinase activity"/>
    <property type="evidence" value="ECO:0007669"/>
    <property type="project" value="UniProtKB-KW"/>
</dbReference>
<dbReference type="OrthoDB" id="871343at2"/>
<dbReference type="RefSeq" id="WP_114459466.1">
    <property type="nucleotide sequence ID" value="NZ_QPIW01000001.1"/>
</dbReference>
<evidence type="ECO:0000313" key="1">
    <source>
        <dbReference type="EMBL" id="RDB07933.1"/>
    </source>
</evidence>
<dbReference type="EMBL" id="QPIW01000001">
    <property type="protein sequence ID" value="RDB07933.1"/>
    <property type="molecule type" value="Genomic_DNA"/>
</dbReference>
<dbReference type="InterPro" id="IPR052519">
    <property type="entry name" value="Euk-type_GlcNAc_Kinase"/>
</dbReference>
<dbReference type="CDD" id="cd24079">
    <property type="entry name" value="ASKHA_NBD_PG1100-like"/>
    <property type="match status" value="1"/>
</dbReference>
<name>A0A369IKP5_9BACT</name>
<comment type="caution">
    <text evidence="1">The sequence shown here is derived from an EMBL/GenBank/DDBJ whole genome shotgun (WGS) entry which is preliminary data.</text>
</comment>
<protein>
    <submittedName>
        <fullName evidence="1">N-acetylglucosamine kinase</fullName>
    </submittedName>
</protein>
<sequence length="283" mass="31203">MILIADSGATKTDWRIINPQGGIQQAKTIGLSPYYQTSESIAAELTQNLLPAVNGEVSEIHFYGTGCAGEEPCAIVRRGLQAVFPTAQTIEVDSDMLGAARGLCGHEAGIACILGTGSNNCLYNGRDIADKIPSLGFWLGDEGSGGYLGKTLVTAFLQKEMPEDLAQKFAKRYGLNREIVLENAYKKPFPNRYFATFSKFLFDNRSHPFAYKLVYDAFIEFLTKYVCKLPDYQKYKAHFVGSVSFYYSDILRRAAAEKGIVVGHIMETPIAGLALYHRPVVEP</sequence>
<evidence type="ECO:0000313" key="2">
    <source>
        <dbReference type="Proteomes" id="UP000253141"/>
    </source>
</evidence>
<dbReference type="PANTHER" id="PTHR43190">
    <property type="entry name" value="N-ACETYL-D-GLUCOSAMINE KINASE"/>
    <property type="match status" value="1"/>
</dbReference>
<dbReference type="Gene3D" id="3.30.420.40">
    <property type="match status" value="2"/>
</dbReference>
<dbReference type="InterPro" id="IPR043129">
    <property type="entry name" value="ATPase_NBD"/>
</dbReference>
<reference evidence="1 2" key="1">
    <citation type="submission" date="2018-07" db="EMBL/GenBank/DDBJ databases">
        <title>Genome analysis of Runella aurantiaca.</title>
        <authorList>
            <person name="Yang X."/>
        </authorList>
    </citation>
    <scope>NUCLEOTIDE SEQUENCE [LARGE SCALE GENOMIC DNA]</scope>
    <source>
        <strain evidence="1 2">YX9</strain>
    </source>
</reference>
<dbReference type="Proteomes" id="UP000253141">
    <property type="component" value="Unassembled WGS sequence"/>
</dbReference>
<dbReference type="PANTHER" id="PTHR43190:SF3">
    <property type="entry name" value="N-ACETYL-D-GLUCOSAMINE KINASE"/>
    <property type="match status" value="1"/>
</dbReference>
<keyword evidence="1" id="KW-0808">Transferase</keyword>
<keyword evidence="2" id="KW-1185">Reference proteome</keyword>
<keyword evidence="1" id="KW-0418">Kinase</keyword>